<evidence type="ECO:0000313" key="3">
    <source>
        <dbReference type="Proteomes" id="UP000473574"/>
    </source>
</evidence>
<proteinExistence type="predicted"/>
<evidence type="ECO:0000313" key="2">
    <source>
        <dbReference type="EMBL" id="NEZ67869.1"/>
    </source>
</evidence>
<keyword evidence="1" id="KW-0472">Membrane</keyword>
<protein>
    <submittedName>
        <fullName evidence="2">Uncharacterized protein</fullName>
    </submittedName>
</protein>
<feature type="transmembrane region" description="Helical" evidence="1">
    <location>
        <begin position="44"/>
        <end position="61"/>
    </location>
</feature>
<gene>
    <name evidence="2" type="ORF">D0962_34820</name>
</gene>
<dbReference type="Proteomes" id="UP000473574">
    <property type="component" value="Unassembled WGS sequence"/>
</dbReference>
<sequence>MDDDDVLQPENFDKGSAAFCDRGSKDIRVKVLCRFQSMLGYESYVDSWMLLAVMVGMVRFIKRQLMLPHTSQEAYIAVNKPLSVNEWSSW</sequence>
<dbReference type="AlphaFoldDB" id="A0A6M0SH27"/>
<keyword evidence="1" id="KW-0812">Transmembrane</keyword>
<dbReference type="RefSeq" id="WP_163671147.1">
    <property type="nucleotide sequence ID" value="NZ_QZCE01000002.1"/>
</dbReference>
<dbReference type="EMBL" id="QZCE01000002">
    <property type="protein sequence ID" value="NEZ67869.1"/>
    <property type="molecule type" value="Genomic_DNA"/>
</dbReference>
<accession>A0A6M0SH27</accession>
<comment type="caution">
    <text evidence="2">The sequence shown here is derived from an EMBL/GenBank/DDBJ whole genome shotgun (WGS) entry which is preliminary data.</text>
</comment>
<evidence type="ECO:0000256" key="1">
    <source>
        <dbReference type="SAM" id="Phobius"/>
    </source>
</evidence>
<organism evidence="2 3">
    <name type="scientific">Adonisia turfae CCMR0082</name>
    <dbReference type="NCBI Taxonomy" id="2304604"/>
    <lineage>
        <taxon>Bacteria</taxon>
        <taxon>Bacillati</taxon>
        <taxon>Cyanobacteriota</taxon>
        <taxon>Adonisia</taxon>
        <taxon>Adonisia turfae</taxon>
    </lineage>
</organism>
<name>A0A6M0SH27_9CYAN</name>
<keyword evidence="1" id="KW-1133">Transmembrane helix</keyword>
<reference evidence="2 3" key="1">
    <citation type="journal article" date="2020" name="Microb. Ecol.">
        <title>Ecogenomics of the Marine Benthic Filamentous Cyanobacterium Adonisia.</title>
        <authorList>
            <person name="Walter J.M."/>
            <person name="Coutinho F.H."/>
            <person name="Leomil L."/>
            <person name="Hargreaves P.I."/>
            <person name="Campeao M.E."/>
            <person name="Vieira V.V."/>
            <person name="Silva B.S."/>
            <person name="Fistarol G.O."/>
            <person name="Salomon P.S."/>
            <person name="Sawabe T."/>
            <person name="Mino S."/>
            <person name="Hosokawa M."/>
            <person name="Miyashita H."/>
            <person name="Maruyama F."/>
            <person name="van Verk M.C."/>
            <person name="Dutilh B.E."/>
            <person name="Thompson C.C."/>
            <person name="Thompson F.L."/>
        </authorList>
    </citation>
    <scope>NUCLEOTIDE SEQUENCE [LARGE SCALE GENOMIC DNA]</scope>
    <source>
        <strain evidence="2 3">CCMR0082</strain>
    </source>
</reference>